<dbReference type="AlphaFoldDB" id="A0A835YUD2"/>
<proteinExistence type="predicted"/>
<dbReference type="OrthoDB" id="423069at2759"/>
<comment type="subcellular location">
    <subcellularLocation>
        <location evidence="1">Plastid</location>
    </subcellularLocation>
</comment>
<dbReference type="GO" id="GO:0009536">
    <property type="term" value="C:plastid"/>
    <property type="evidence" value="ECO:0007669"/>
    <property type="project" value="UniProtKB-SubCell"/>
</dbReference>
<dbReference type="PANTHER" id="PTHR31906">
    <property type="entry name" value="PLASTID-LIPID-ASSOCIATED PROTEIN 4, CHLOROPLASTIC-RELATED"/>
    <property type="match status" value="1"/>
</dbReference>
<evidence type="ECO:0000313" key="5">
    <source>
        <dbReference type="EMBL" id="KAG5181726.1"/>
    </source>
</evidence>
<dbReference type="InterPro" id="IPR006843">
    <property type="entry name" value="PAP/fibrillin_dom"/>
</dbReference>
<evidence type="ECO:0000256" key="1">
    <source>
        <dbReference type="ARBA" id="ARBA00004474"/>
    </source>
</evidence>
<feature type="chain" id="PRO_5032495419" description="Plastid lipid-associated protein/fibrillin conserved domain-containing protein" evidence="3">
    <location>
        <begin position="20"/>
        <end position="238"/>
    </location>
</feature>
<dbReference type="Pfam" id="PF04755">
    <property type="entry name" value="PAP_fibrillin"/>
    <property type="match status" value="1"/>
</dbReference>
<evidence type="ECO:0000256" key="3">
    <source>
        <dbReference type="SAM" id="SignalP"/>
    </source>
</evidence>
<dbReference type="EMBL" id="JAFCMP010000301">
    <property type="protein sequence ID" value="KAG5181726.1"/>
    <property type="molecule type" value="Genomic_DNA"/>
</dbReference>
<protein>
    <recommendedName>
        <fullName evidence="4">Plastid lipid-associated protein/fibrillin conserved domain-containing protein</fullName>
    </recommendedName>
</protein>
<gene>
    <name evidence="5" type="ORF">JKP88DRAFT_199787</name>
</gene>
<feature type="domain" description="Plastid lipid-associated protein/fibrillin conserved" evidence="4">
    <location>
        <begin position="64"/>
        <end position="234"/>
    </location>
</feature>
<evidence type="ECO:0000313" key="6">
    <source>
        <dbReference type="Proteomes" id="UP000664859"/>
    </source>
</evidence>
<sequence>MKILWTVACATTLWSPVQAFVTSRGPVGTGSGALHGSRQPARRGSAAASMVFNTKKTGATGVKQLKSELLSIAGATGRGVSMTEEQRTRIDELMEALTKVNKVKDAATSPLLNGKWVLQWTDEKETAFLLKSGLFGLKTGEVSQTIDTKQQVLSNAVLFGTGDDVASAQGTFQVGSTAIPETSGARVNFEFLSCSIRWKKFTVPLPPVGKGWFASVYLDESMRITTDSRGDRQIFTRG</sequence>
<keyword evidence="3" id="KW-0732">Signal</keyword>
<organism evidence="5 6">
    <name type="scientific">Tribonema minus</name>
    <dbReference type="NCBI Taxonomy" id="303371"/>
    <lineage>
        <taxon>Eukaryota</taxon>
        <taxon>Sar</taxon>
        <taxon>Stramenopiles</taxon>
        <taxon>Ochrophyta</taxon>
        <taxon>PX clade</taxon>
        <taxon>Xanthophyceae</taxon>
        <taxon>Tribonematales</taxon>
        <taxon>Tribonemataceae</taxon>
        <taxon>Tribonema</taxon>
    </lineage>
</organism>
<evidence type="ECO:0000259" key="4">
    <source>
        <dbReference type="Pfam" id="PF04755"/>
    </source>
</evidence>
<keyword evidence="6" id="KW-1185">Reference proteome</keyword>
<dbReference type="Proteomes" id="UP000664859">
    <property type="component" value="Unassembled WGS sequence"/>
</dbReference>
<name>A0A835YUD2_9STRA</name>
<keyword evidence="2" id="KW-0934">Plastid</keyword>
<comment type="caution">
    <text evidence="5">The sequence shown here is derived from an EMBL/GenBank/DDBJ whole genome shotgun (WGS) entry which is preliminary data.</text>
</comment>
<evidence type="ECO:0000256" key="2">
    <source>
        <dbReference type="ARBA" id="ARBA00022640"/>
    </source>
</evidence>
<dbReference type="InterPro" id="IPR039633">
    <property type="entry name" value="PAP"/>
</dbReference>
<reference evidence="5" key="1">
    <citation type="submission" date="2021-02" db="EMBL/GenBank/DDBJ databases">
        <title>First Annotated Genome of the Yellow-green Alga Tribonema minus.</title>
        <authorList>
            <person name="Mahan K.M."/>
        </authorList>
    </citation>
    <scope>NUCLEOTIDE SEQUENCE</scope>
    <source>
        <strain evidence="5">UTEX B ZZ1240</strain>
    </source>
</reference>
<feature type="signal peptide" evidence="3">
    <location>
        <begin position="1"/>
        <end position="19"/>
    </location>
</feature>
<accession>A0A835YUD2</accession>